<evidence type="ECO:0000313" key="3">
    <source>
        <dbReference type="Proteomes" id="UP001320831"/>
    </source>
</evidence>
<proteinExistence type="predicted"/>
<evidence type="ECO:0000313" key="2">
    <source>
        <dbReference type="EMBL" id="MCT7375348.1"/>
    </source>
</evidence>
<keyword evidence="1" id="KW-0732">Signal</keyword>
<sequence>MHIRESVLALLFAAAVVPGAEAMSVPSHIYVCSGYGCAYKTRLVITDQMRQRFVAIMRGGHGSAAEEQAAIAKAVQYFEELVTKTIGVADKPKGEIGGARVKGQMDCIDESTNTRVLLDLLDRLKLLRHHRVEGNASRGFFLDQRYPHATAVIKAPDGTRWAVDSWYEPAGGPPDIMPLERWRQRGVLGER</sequence>
<dbReference type="RefSeq" id="WP_260902217.1">
    <property type="nucleotide sequence ID" value="NZ_JAOCZP010000002.1"/>
</dbReference>
<accession>A0ABT2LPN1</accession>
<dbReference type="EMBL" id="JAOCZP010000002">
    <property type="protein sequence ID" value="MCT7375348.1"/>
    <property type="molecule type" value="Genomic_DNA"/>
</dbReference>
<feature type="signal peptide" evidence="1">
    <location>
        <begin position="1"/>
        <end position="22"/>
    </location>
</feature>
<feature type="chain" id="PRO_5047332994" evidence="1">
    <location>
        <begin position="23"/>
        <end position="191"/>
    </location>
</feature>
<evidence type="ECO:0000256" key="1">
    <source>
        <dbReference type="SAM" id="SignalP"/>
    </source>
</evidence>
<reference evidence="2 3" key="1">
    <citation type="submission" date="2022-09" db="EMBL/GenBank/DDBJ databases">
        <title>Chelativorans salina sp. nov., a novel slightly halophilic bacterium isolated from a saline lake sediment enrichment.</title>
        <authorList>
            <person name="Gao L."/>
            <person name="Fang B.-Z."/>
            <person name="Li W.-J."/>
        </authorList>
    </citation>
    <scope>NUCLEOTIDE SEQUENCE [LARGE SCALE GENOMIC DNA]</scope>
    <source>
        <strain evidence="2 3">EGI FJ00035</strain>
    </source>
</reference>
<name>A0ABT2LPN1_9HYPH</name>
<dbReference type="Proteomes" id="UP001320831">
    <property type="component" value="Unassembled WGS sequence"/>
</dbReference>
<comment type="caution">
    <text evidence="2">The sequence shown here is derived from an EMBL/GenBank/DDBJ whole genome shotgun (WGS) entry which is preliminary data.</text>
</comment>
<organism evidence="2 3">
    <name type="scientific">Chelativorans salis</name>
    <dbReference type="NCBI Taxonomy" id="2978478"/>
    <lineage>
        <taxon>Bacteria</taxon>
        <taxon>Pseudomonadati</taxon>
        <taxon>Pseudomonadota</taxon>
        <taxon>Alphaproteobacteria</taxon>
        <taxon>Hyphomicrobiales</taxon>
        <taxon>Phyllobacteriaceae</taxon>
        <taxon>Chelativorans</taxon>
    </lineage>
</organism>
<protein>
    <submittedName>
        <fullName evidence="2">Uncharacterized protein</fullName>
    </submittedName>
</protein>
<keyword evidence="3" id="KW-1185">Reference proteome</keyword>
<gene>
    <name evidence="2" type="ORF">N5A92_09915</name>
</gene>